<dbReference type="EMBL" id="JAUTDP010000026">
    <property type="protein sequence ID" value="KAK3386205.1"/>
    <property type="molecule type" value="Genomic_DNA"/>
</dbReference>
<sequence length="121" mass="13062">MTGIGVPQLDPHLEYWKCIVFYGEWHPFYDYACLCQGGDGEGSAMIQAAIEGNAAWMNCGTPDFSALEPRVTSEIKYFCHQVLSEAKSTSTTAVSATRRTITISTTLLTSTTPATGASTRA</sequence>
<reference evidence="1" key="1">
    <citation type="journal article" date="2023" name="Mol. Phylogenet. Evol.">
        <title>Genome-scale phylogeny and comparative genomics of the fungal order Sordariales.</title>
        <authorList>
            <person name="Hensen N."/>
            <person name="Bonometti L."/>
            <person name="Westerberg I."/>
            <person name="Brannstrom I.O."/>
            <person name="Guillou S."/>
            <person name="Cros-Aarteil S."/>
            <person name="Calhoun S."/>
            <person name="Haridas S."/>
            <person name="Kuo A."/>
            <person name="Mondo S."/>
            <person name="Pangilinan J."/>
            <person name="Riley R."/>
            <person name="LaButti K."/>
            <person name="Andreopoulos B."/>
            <person name="Lipzen A."/>
            <person name="Chen C."/>
            <person name="Yan M."/>
            <person name="Daum C."/>
            <person name="Ng V."/>
            <person name="Clum A."/>
            <person name="Steindorff A."/>
            <person name="Ohm R.A."/>
            <person name="Martin F."/>
            <person name="Silar P."/>
            <person name="Natvig D.O."/>
            <person name="Lalanne C."/>
            <person name="Gautier V."/>
            <person name="Ament-Velasquez S.L."/>
            <person name="Kruys A."/>
            <person name="Hutchinson M.I."/>
            <person name="Powell A.J."/>
            <person name="Barry K."/>
            <person name="Miller A.N."/>
            <person name="Grigoriev I.V."/>
            <person name="Debuchy R."/>
            <person name="Gladieux P."/>
            <person name="Hiltunen Thoren M."/>
            <person name="Johannesson H."/>
        </authorList>
    </citation>
    <scope>NUCLEOTIDE SEQUENCE</scope>
    <source>
        <strain evidence="1">FGSC 1904</strain>
    </source>
</reference>
<evidence type="ECO:0000313" key="1">
    <source>
        <dbReference type="EMBL" id="KAK3386205.1"/>
    </source>
</evidence>
<protein>
    <submittedName>
        <fullName evidence="1">Uncharacterized protein</fullName>
    </submittedName>
</protein>
<comment type="caution">
    <text evidence="1">The sequence shown here is derived from an EMBL/GenBank/DDBJ whole genome shotgun (WGS) entry which is preliminary data.</text>
</comment>
<gene>
    <name evidence="1" type="ORF">B0T20DRAFT_143854</name>
</gene>
<dbReference type="AlphaFoldDB" id="A0AAE0NRK6"/>
<evidence type="ECO:0000313" key="2">
    <source>
        <dbReference type="Proteomes" id="UP001281003"/>
    </source>
</evidence>
<organism evidence="1 2">
    <name type="scientific">Sordaria brevicollis</name>
    <dbReference type="NCBI Taxonomy" id="83679"/>
    <lineage>
        <taxon>Eukaryota</taxon>
        <taxon>Fungi</taxon>
        <taxon>Dikarya</taxon>
        <taxon>Ascomycota</taxon>
        <taxon>Pezizomycotina</taxon>
        <taxon>Sordariomycetes</taxon>
        <taxon>Sordariomycetidae</taxon>
        <taxon>Sordariales</taxon>
        <taxon>Sordariaceae</taxon>
        <taxon>Sordaria</taxon>
    </lineage>
</organism>
<accession>A0AAE0NRK6</accession>
<reference evidence="1" key="2">
    <citation type="submission" date="2023-07" db="EMBL/GenBank/DDBJ databases">
        <authorList>
            <consortium name="Lawrence Berkeley National Laboratory"/>
            <person name="Haridas S."/>
            <person name="Hensen N."/>
            <person name="Bonometti L."/>
            <person name="Westerberg I."/>
            <person name="Brannstrom I.O."/>
            <person name="Guillou S."/>
            <person name="Cros-Aarteil S."/>
            <person name="Calhoun S."/>
            <person name="Kuo A."/>
            <person name="Mondo S."/>
            <person name="Pangilinan J."/>
            <person name="Riley R."/>
            <person name="LaButti K."/>
            <person name="Andreopoulos B."/>
            <person name="Lipzen A."/>
            <person name="Chen C."/>
            <person name="Yanf M."/>
            <person name="Daum C."/>
            <person name="Ng V."/>
            <person name="Clum A."/>
            <person name="Steindorff A."/>
            <person name="Ohm R."/>
            <person name="Martin F."/>
            <person name="Silar P."/>
            <person name="Natvig D."/>
            <person name="Lalanne C."/>
            <person name="Gautier V."/>
            <person name="Ament-velasquez S.L."/>
            <person name="Kruys A."/>
            <person name="Hutchinson M.I."/>
            <person name="Powell A.J."/>
            <person name="Barry K."/>
            <person name="Miller A.N."/>
            <person name="Grigoriev I.V."/>
            <person name="Debuchy R."/>
            <person name="Gladieux P."/>
            <person name="Thoren M.H."/>
            <person name="Johannesson H."/>
        </authorList>
    </citation>
    <scope>NUCLEOTIDE SEQUENCE</scope>
    <source>
        <strain evidence="1">FGSC 1904</strain>
    </source>
</reference>
<keyword evidence="2" id="KW-1185">Reference proteome</keyword>
<proteinExistence type="predicted"/>
<dbReference type="Proteomes" id="UP001281003">
    <property type="component" value="Unassembled WGS sequence"/>
</dbReference>
<name>A0AAE0NRK6_SORBR</name>